<dbReference type="InterPro" id="IPR016064">
    <property type="entry name" value="NAD/diacylglycerol_kinase_sf"/>
</dbReference>
<gene>
    <name evidence="3" type="ORF">B5807_09615</name>
</gene>
<feature type="region of interest" description="Disordered" evidence="1">
    <location>
        <begin position="350"/>
        <end position="371"/>
    </location>
</feature>
<dbReference type="GO" id="GO:0005737">
    <property type="term" value="C:cytoplasm"/>
    <property type="evidence" value="ECO:0007669"/>
    <property type="project" value="TreeGrafter"/>
</dbReference>
<dbReference type="InParanoid" id="A0A1Y2LNP0"/>
<evidence type="ECO:0000313" key="3">
    <source>
        <dbReference type="EMBL" id="OSS45566.1"/>
    </source>
</evidence>
<dbReference type="AlphaFoldDB" id="A0A1Y2LNP0"/>
<dbReference type="OMA" id="TMGNFYA"/>
<dbReference type="InterPro" id="IPR001206">
    <property type="entry name" value="Diacylglycerol_kinase_cat_dom"/>
</dbReference>
<dbReference type="InterPro" id="IPR055916">
    <property type="entry name" value="DUF7493"/>
</dbReference>
<evidence type="ECO:0000256" key="1">
    <source>
        <dbReference type="SAM" id="MobiDB-lite"/>
    </source>
</evidence>
<dbReference type="SUPFAM" id="SSF111331">
    <property type="entry name" value="NAD kinase/diacylglycerol kinase-like"/>
    <property type="match status" value="1"/>
</dbReference>
<dbReference type="FunCoup" id="A0A1Y2LNP0">
    <property type="interactions" value="590"/>
</dbReference>
<dbReference type="EMBL" id="KZ107853">
    <property type="protein sequence ID" value="OSS45566.1"/>
    <property type="molecule type" value="Genomic_DNA"/>
</dbReference>
<feature type="region of interest" description="Disordered" evidence="1">
    <location>
        <begin position="1"/>
        <end position="31"/>
    </location>
</feature>
<evidence type="ECO:0000259" key="2">
    <source>
        <dbReference type="PROSITE" id="PS50146"/>
    </source>
</evidence>
<dbReference type="Pfam" id="PF00781">
    <property type="entry name" value="DAGK_cat"/>
    <property type="match status" value="1"/>
</dbReference>
<evidence type="ECO:0000313" key="4">
    <source>
        <dbReference type="Proteomes" id="UP000193240"/>
    </source>
</evidence>
<dbReference type="GO" id="GO:0016773">
    <property type="term" value="F:phosphotransferase activity, alcohol group as acceptor"/>
    <property type="evidence" value="ECO:0007669"/>
    <property type="project" value="UniProtKB-ARBA"/>
</dbReference>
<keyword evidence="4" id="KW-1185">Reference proteome</keyword>
<dbReference type="SMART" id="SM00046">
    <property type="entry name" value="DAGKc"/>
    <property type="match status" value="1"/>
</dbReference>
<reference evidence="3 4" key="1">
    <citation type="journal article" date="2017" name="Genome Announc.">
        <title>Genome sequence of the saprophytic ascomycete Epicoccum nigrum ICMP 19927 strain isolated from New Zealand.</title>
        <authorList>
            <person name="Fokin M."/>
            <person name="Fleetwood D."/>
            <person name="Weir B.S."/>
            <person name="Villas-Boas S.G."/>
        </authorList>
    </citation>
    <scope>NUCLEOTIDE SEQUENCE [LARGE SCALE GENOMIC DNA]</scope>
    <source>
        <strain evidence="3 4">ICMP 19927</strain>
    </source>
</reference>
<organism evidence="3 4">
    <name type="scientific">Epicoccum nigrum</name>
    <name type="common">Soil fungus</name>
    <name type="synonym">Epicoccum purpurascens</name>
    <dbReference type="NCBI Taxonomy" id="105696"/>
    <lineage>
        <taxon>Eukaryota</taxon>
        <taxon>Fungi</taxon>
        <taxon>Dikarya</taxon>
        <taxon>Ascomycota</taxon>
        <taxon>Pezizomycotina</taxon>
        <taxon>Dothideomycetes</taxon>
        <taxon>Pleosporomycetidae</taxon>
        <taxon>Pleosporales</taxon>
        <taxon>Pleosporineae</taxon>
        <taxon>Didymellaceae</taxon>
        <taxon>Epicoccum</taxon>
    </lineage>
</organism>
<dbReference type="Gene3D" id="2.60.200.40">
    <property type="match status" value="1"/>
</dbReference>
<dbReference type="Proteomes" id="UP000193240">
    <property type="component" value="Unassembled WGS sequence"/>
</dbReference>
<dbReference type="GO" id="GO:0001727">
    <property type="term" value="F:lipid kinase activity"/>
    <property type="evidence" value="ECO:0007669"/>
    <property type="project" value="UniProtKB-ARBA"/>
</dbReference>
<proteinExistence type="predicted"/>
<dbReference type="Pfam" id="PF24321">
    <property type="entry name" value="DUF7493"/>
    <property type="match status" value="1"/>
</dbReference>
<name>A0A1Y2LNP0_EPING</name>
<dbReference type="PROSITE" id="PS50146">
    <property type="entry name" value="DAGK"/>
    <property type="match status" value="1"/>
</dbReference>
<dbReference type="Gene3D" id="3.40.50.10330">
    <property type="entry name" value="Probable inorganic polyphosphate/atp-NAD kinase, domain 1"/>
    <property type="match status" value="1"/>
</dbReference>
<dbReference type="GO" id="GO:0046512">
    <property type="term" value="P:sphingosine biosynthetic process"/>
    <property type="evidence" value="ECO:0007669"/>
    <property type="project" value="TreeGrafter"/>
</dbReference>
<sequence length="516" mass="55127">MTMAATAGRDDPFRDPSLVPKHTAQPGEVAGVPDTLAVGRDASLTLGTDSLVVLDEELQDSKSARCCGLSFSNASKSTRSIPFYNVLWAEHSENGDITIQYAHAVSPKVVRPAIVSYKLDKPDSALAEAWIEKLLDRAYGASQRQKRIKVLVNPFGGQGGAVKMYHKSIAPILAAARCTLDVEKTTHQGHGVEIAQALDMDAYDVVACCSGDGIPHEVWNGLGKRPDAALALHKIAVAQLPCGSGNALSLNFNGSDSPSVAALAVVKGLRTPLDLASVTQGDRRTLSFLSQSVGIVAETDLATEHLRWMGSARFTFGVLTRLLSQTVYPADIAVKAVCANKAAVRDAYRTAAAQPPPPPGHPLDTRPVPAASAPLPALQHGDINAPLPPDWDLIPHDKLGNFYAGNISYMSPDANFFPAALPSDGCIDLVRINGDVPRLRAVSILLGVESGKFFDMEDVDYQKVVAYRILPREQKDGYISVDGERVPFEGFQVEVHRGLGTTLGKNERGLCEAKGV</sequence>
<dbReference type="STRING" id="105696.A0A1Y2LNP0"/>
<dbReference type="InterPro" id="IPR050187">
    <property type="entry name" value="Lipid_Phosphate_FormReg"/>
</dbReference>
<dbReference type="GO" id="GO:0016020">
    <property type="term" value="C:membrane"/>
    <property type="evidence" value="ECO:0007669"/>
    <property type="project" value="TreeGrafter"/>
</dbReference>
<protein>
    <recommendedName>
        <fullName evidence="2">DAGKc domain-containing protein</fullName>
    </recommendedName>
</protein>
<feature type="domain" description="DAGKc" evidence="2">
    <location>
        <begin position="143"/>
        <end position="282"/>
    </location>
</feature>
<accession>A0A1Y2LNP0</accession>
<dbReference type="PANTHER" id="PTHR12358:SF31">
    <property type="entry name" value="ACYLGLYCEROL KINASE, MITOCHONDRIAL"/>
    <property type="match status" value="1"/>
</dbReference>
<dbReference type="PANTHER" id="PTHR12358">
    <property type="entry name" value="SPHINGOSINE KINASE"/>
    <property type="match status" value="1"/>
</dbReference>
<dbReference type="InterPro" id="IPR017438">
    <property type="entry name" value="ATP-NAD_kinase_N"/>
</dbReference>